<keyword evidence="4 5" id="KW-0472">Membrane</keyword>
<reference evidence="6" key="1">
    <citation type="submission" date="2023-07" db="EMBL/GenBank/DDBJ databases">
        <authorList>
            <consortium name="CYATHOMIX"/>
        </authorList>
    </citation>
    <scope>NUCLEOTIDE SEQUENCE</scope>
    <source>
        <strain evidence="6">N/A</strain>
    </source>
</reference>
<evidence type="ECO:0000313" key="6">
    <source>
        <dbReference type="EMBL" id="CAJ0609050.1"/>
    </source>
</evidence>
<feature type="transmembrane region" description="Helical" evidence="5">
    <location>
        <begin position="63"/>
        <end position="82"/>
    </location>
</feature>
<proteinExistence type="predicted"/>
<evidence type="ECO:0000313" key="7">
    <source>
        <dbReference type="Proteomes" id="UP001176961"/>
    </source>
</evidence>
<comment type="caution">
    <text evidence="6">The sequence shown here is derived from an EMBL/GenBank/DDBJ whole genome shotgun (WGS) entry which is preliminary data.</text>
</comment>
<evidence type="ECO:0000256" key="5">
    <source>
        <dbReference type="SAM" id="Phobius"/>
    </source>
</evidence>
<evidence type="ECO:0000256" key="2">
    <source>
        <dbReference type="ARBA" id="ARBA00022692"/>
    </source>
</evidence>
<comment type="subcellular location">
    <subcellularLocation>
        <location evidence="1">Membrane</location>
        <topology evidence="1">Multi-pass membrane protein</topology>
    </subcellularLocation>
</comment>
<dbReference type="InterPro" id="IPR005178">
    <property type="entry name" value="Ostalpha/TMEM184C"/>
</dbReference>
<dbReference type="AlphaFoldDB" id="A0AA36MG80"/>
<feature type="transmembrane region" description="Helical" evidence="5">
    <location>
        <begin position="186"/>
        <end position="206"/>
    </location>
</feature>
<protein>
    <recommendedName>
        <fullName evidence="8">Organic solute transporter alpha-like protein</fullName>
    </recommendedName>
</protein>
<gene>
    <name evidence="6" type="ORF">CYNAS_LOCUS21033</name>
</gene>
<dbReference type="SMART" id="SM01417">
    <property type="entry name" value="Solute_trans_a"/>
    <property type="match status" value="1"/>
</dbReference>
<keyword evidence="7" id="KW-1185">Reference proteome</keyword>
<evidence type="ECO:0000256" key="4">
    <source>
        <dbReference type="ARBA" id="ARBA00023136"/>
    </source>
</evidence>
<evidence type="ECO:0000256" key="1">
    <source>
        <dbReference type="ARBA" id="ARBA00004141"/>
    </source>
</evidence>
<feature type="transmembrane region" description="Helical" evidence="5">
    <location>
        <begin position="270"/>
        <end position="291"/>
    </location>
</feature>
<organism evidence="6 7">
    <name type="scientific">Cylicocyclus nassatus</name>
    <name type="common">Nematode worm</name>
    <dbReference type="NCBI Taxonomy" id="53992"/>
    <lineage>
        <taxon>Eukaryota</taxon>
        <taxon>Metazoa</taxon>
        <taxon>Ecdysozoa</taxon>
        <taxon>Nematoda</taxon>
        <taxon>Chromadorea</taxon>
        <taxon>Rhabditida</taxon>
        <taxon>Rhabditina</taxon>
        <taxon>Rhabditomorpha</taxon>
        <taxon>Strongyloidea</taxon>
        <taxon>Strongylidae</taxon>
        <taxon>Cylicocyclus</taxon>
    </lineage>
</organism>
<feature type="transmembrane region" description="Helical" evidence="5">
    <location>
        <begin position="26"/>
        <end position="51"/>
    </location>
</feature>
<dbReference type="Proteomes" id="UP001176961">
    <property type="component" value="Unassembled WGS sequence"/>
</dbReference>
<dbReference type="EMBL" id="CATQJL010000326">
    <property type="protein sequence ID" value="CAJ0609050.1"/>
    <property type="molecule type" value="Genomic_DNA"/>
</dbReference>
<feature type="transmembrane region" description="Helical" evidence="5">
    <location>
        <begin position="226"/>
        <end position="250"/>
    </location>
</feature>
<dbReference type="Pfam" id="PF03619">
    <property type="entry name" value="Solute_trans_a"/>
    <property type="match status" value="1"/>
</dbReference>
<accession>A0AA36MG80</accession>
<keyword evidence="2 5" id="KW-0812">Transmembrane</keyword>
<dbReference type="GO" id="GO:0016020">
    <property type="term" value="C:membrane"/>
    <property type="evidence" value="ECO:0007669"/>
    <property type="project" value="UniProtKB-SubCell"/>
</dbReference>
<dbReference type="PANTHER" id="PTHR23423">
    <property type="entry name" value="ORGANIC SOLUTE TRANSPORTER-RELATED"/>
    <property type="match status" value="1"/>
</dbReference>
<evidence type="ECO:0008006" key="8">
    <source>
        <dbReference type="Google" id="ProtNLM"/>
    </source>
</evidence>
<name>A0AA36MG80_CYLNA</name>
<keyword evidence="3 5" id="KW-1133">Transmembrane helix</keyword>
<evidence type="ECO:0000256" key="3">
    <source>
        <dbReference type="ARBA" id="ARBA00022989"/>
    </source>
</evidence>
<sequence>MYEDNCTYIPLPDLFTHYAGLTDSQYALLVIGAILVTAVLALGTVHLMYVWKYVSDERIRSKLYILALLFPMIVALSIISMVSPRSSPLLTSVGLLYIQYSMYTAISLNRIILGGYERFSSMLNDEKVMMNFQVPPCCCCMPCLPKPAPSAQKLNIMECLSLQGTIVRVIIVIINCHLVSEFPEQTQHLLLVTELAGILSLLFTLFGSHAIGKITGPYVQQYRSIILFRFTDISLALFTAQLPLIFDLIFVKYGVITSGPVQTALGNAKYLNSFVLICEAFLLSILASLLMTPKKSALFDKYPQRLDLSSPREKILPKQ</sequence>